<dbReference type="EMBL" id="CAXLJM020000133">
    <property type="protein sequence ID" value="CAL8140061.1"/>
    <property type="molecule type" value="Genomic_DNA"/>
</dbReference>
<evidence type="ECO:0000256" key="2">
    <source>
        <dbReference type="SAM" id="MobiDB-lite"/>
    </source>
</evidence>
<reference evidence="3 4" key="1">
    <citation type="submission" date="2024-08" db="EMBL/GenBank/DDBJ databases">
        <authorList>
            <person name="Cucini C."/>
            <person name="Frati F."/>
        </authorList>
    </citation>
    <scope>NUCLEOTIDE SEQUENCE [LARGE SCALE GENOMIC DNA]</scope>
</reference>
<feature type="compositionally biased region" description="Polar residues" evidence="2">
    <location>
        <begin position="148"/>
        <end position="157"/>
    </location>
</feature>
<feature type="coiled-coil region" evidence="1">
    <location>
        <begin position="332"/>
        <end position="373"/>
    </location>
</feature>
<comment type="caution">
    <text evidence="3">The sequence shown here is derived from an EMBL/GenBank/DDBJ whole genome shotgun (WGS) entry which is preliminary data.</text>
</comment>
<evidence type="ECO:0000256" key="1">
    <source>
        <dbReference type="SAM" id="Coils"/>
    </source>
</evidence>
<feature type="region of interest" description="Disordered" evidence="2">
    <location>
        <begin position="50"/>
        <end position="173"/>
    </location>
</feature>
<feature type="region of interest" description="Disordered" evidence="2">
    <location>
        <begin position="414"/>
        <end position="478"/>
    </location>
</feature>
<accession>A0ABP1S0F4</accession>
<dbReference type="Proteomes" id="UP001642540">
    <property type="component" value="Unassembled WGS sequence"/>
</dbReference>
<feature type="compositionally biased region" description="Basic residues" evidence="2">
    <location>
        <begin position="455"/>
        <end position="464"/>
    </location>
</feature>
<name>A0ABP1S0F4_9HEXA</name>
<proteinExistence type="predicted"/>
<keyword evidence="1" id="KW-0175">Coiled coil</keyword>
<feature type="compositionally biased region" description="Low complexity" evidence="2">
    <location>
        <begin position="439"/>
        <end position="453"/>
    </location>
</feature>
<gene>
    <name evidence="3" type="ORF">ODALV1_LOCUS28122</name>
</gene>
<feature type="compositionally biased region" description="Low complexity" evidence="2">
    <location>
        <begin position="66"/>
        <end position="113"/>
    </location>
</feature>
<feature type="compositionally biased region" description="Low complexity" evidence="2">
    <location>
        <begin position="420"/>
        <end position="430"/>
    </location>
</feature>
<evidence type="ECO:0000313" key="3">
    <source>
        <dbReference type="EMBL" id="CAL8140061.1"/>
    </source>
</evidence>
<organism evidence="3 4">
    <name type="scientific">Orchesella dallaii</name>
    <dbReference type="NCBI Taxonomy" id="48710"/>
    <lineage>
        <taxon>Eukaryota</taxon>
        <taxon>Metazoa</taxon>
        <taxon>Ecdysozoa</taxon>
        <taxon>Arthropoda</taxon>
        <taxon>Hexapoda</taxon>
        <taxon>Collembola</taxon>
        <taxon>Entomobryomorpha</taxon>
        <taxon>Entomobryoidea</taxon>
        <taxon>Orchesellidae</taxon>
        <taxon>Orchesellinae</taxon>
        <taxon>Orchesella</taxon>
    </lineage>
</organism>
<keyword evidence="4" id="KW-1185">Reference proteome</keyword>
<evidence type="ECO:0000313" key="4">
    <source>
        <dbReference type="Proteomes" id="UP001642540"/>
    </source>
</evidence>
<protein>
    <submittedName>
        <fullName evidence="3">Uncharacterized protein</fullName>
    </submittedName>
</protein>
<sequence length="539" mass="59976">MPYNNNAIDSTTTTPNLDLLDLLKQKILSQNSSPPPLSSEARGRISASSLTTTYSLPYSVPPPRRSFMGGSSSSSSSSSISTSTASTSSSSSASSPSFPGGASFSSSCSNSTSQNDPMTISLMPPPPPPPALRFEKQSQPQPPPQVKNYKQTYSQKESSPHPPHQQPTSEDLRRNHVNKLEKETHSLRAKISVLTGEHETYKLRARQKLTAVLDKNSELCSTLQKSEIEFQAIYERLSEVFKDNHELGDRNALLSAENQKLQSLLSAKDQEMTEMKERFGREVSVFRGEIERLCKQKEEMAIFFTNKCNDFEAIRIHQDLMEEKMRSAVNSEMGMEEQIANLKSQLECAERVKNEYLEDIAKLEKKRDNEEKMGFIKEKKVDAKKAVSEIIKMRRESGVLMVKAGVKRGRAGRIQGVQHGQNGSQSQDQLQQEKEEAVATKSTSSNSSLISAAPGKRRATKGLKKNISSRPQNDDYGKLDDFNLADKLSGESDYQHLIQINKVQEAGATLPVVFQPESAAFNKMPHEFELITLSDDDFS</sequence>